<dbReference type="AlphaFoldDB" id="A0AAD9JED4"/>
<proteinExistence type="predicted"/>
<keyword evidence="2" id="KW-1185">Reference proteome</keyword>
<sequence>MIFFNVTDPSVLSDDKNVHMDKVKNEKYVYLADGTFLQVATSKDCRLDKIKETFIPVEYAVAFWKNSAYKDPFNQGLELFTESGFAQRWRRDWWPYISTCDRGLV</sequence>
<organism evidence="1 2">
    <name type="scientific">Paralvinella palmiformis</name>
    <dbReference type="NCBI Taxonomy" id="53620"/>
    <lineage>
        <taxon>Eukaryota</taxon>
        <taxon>Metazoa</taxon>
        <taxon>Spiralia</taxon>
        <taxon>Lophotrochozoa</taxon>
        <taxon>Annelida</taxon>
        <taxon>Polychaeta</taxon>
        <taxon>Sedentaria</taxon>
        <taxon>Canalipalpata</taxon>
        <taxon>Terebellida</taxon>
        <taxon>Terebelliformia</taxon>
        <taxon>Alvinellidae</taxon>
        <taxon>Paralvinella</taxon>
    </lineage>
</organism>
<dbReference type="Gene3D" id="3.40.190.10">
    <property type="entry name" value="Periplasmic binding protein-like II"/>
    <property type="match status" value="2"/>
</dbReference>
<gene>
    <name evidence="1" type="ORF">LSH36_375g02043</name>
</gene>
<feature type="non-terminal residue" evidence="1">
    <location>
        <position position="1"/>
    </location>
</feature>
<evidence type="ECO:0000313" key="2">
    <source>
        <dbReference type="Proteomes" id="UP001208570"/>
    </source>
</evidence>
<dbReference type="EMBL" id="JAODUP010000375">
    <property type="protein sequence ID" value="KAK2151101.1"/>
    <property type="molecule type" value="Genomic_DNA"/>
</dbReference>
<protein>
    <submittedName>
        <fullName evidence="1">Uncharacterized protein</fullName>
    </submittedName>
</protein>
<reference evidence="1" key="1">
    <citation type="journal article" date="2023" name="Mol. Biol. Evol.">
        <title>Third-Generation Sequencing Reveals the Adaptive Role of the Epigenome in Three Deep-Sea Polychaetes.</title>
        <authorList>
            <person name="Perez M."/>
            <person name="Aroh O."/>
            <person name="Sun Y."/>
            <person name="Lan Y."/>
            <person name="Juniper S.K."/>
            <person name="Young C.R."/>
            <person name="Angers B."/>
            <person name="Qian P.Y."/>
        </authorList>
    </citation>
    <scope>NUCLEOTIDE SEQUENCE</scope>
    <source>
        <strain evidence="1">P08H-3</strain>
    </source>
</reference>
<name>A0AAD9JED4_9ANNE</name>
<comment type="caution">
    <text evidence="1">The sequence shown here is derived from an EMBL/GenBank/DDBJ whole genome shotgun (WGS) entry which is preliminary data.</text>
</comment>
<dbReference type="SUPFAM" id="SSF53850">
    <property type="entry name" value="Periplasmic binding protein-like II"/>
    <property type="match status" value="1"/>
</dbReference>
<dbReference type="Proteomes" id="UP001208570">
    <property type="component" value="Unassembled WGS sequence"/>
</dbReference>
<accession>A0AAD9JED4</accession>
<evidence type="ECO:0000313" key="1">
    <source>
        <dbReference type="EMBL" id="KAK2151101.1"/>
    </source>
</evidence>